<dbReference type="Gene3D" id="1.20.5.4130">
    <property type="match status" value="1"/>
</dbReference>
<dbReference type="InterPro" id="IPR027417">
    <property type="entry name" value="P-loop_NTPase"/>
</dbReference>
<comment type="subcellular location">
    <subcellularLocation>
        <location evidence="1">Cytoplasm</location>
    </subcellularLocation>
</comment>
<reference evidence="7" key="1">
    <citation type="journal article" date="2022" name="Int. J. Mol. Sci.">
        <title>Draft Genome of Tanacetum Coccineum: Genomic Comparison of Closely Related Tanacetum-Family Plants.</title>
        <authorList>
            <person name="Yamashiro T."/>
            <person name="Shiraishi A."/>
            <person name="Nakayama K."/>
            <person name="Satake H."/>
        </authorList>
    </citation>
    <scope>NUCLEOTIDE SEQUENCE</scope>
</reference>
<keyword evidence="3" id="KW-0547">Nucleotide-binding</keyword>
<evidence type="ECO:0000313" key="7">
    <source>
        <dbReference type="EMBL" id="GJS98113.1"/>
    </source>
</evidence>
<keyword evidence="2" id="KW-0963">Cytoplasm</keyword>
<dbReference type="InterPro" id="IPR044974">
    <property type="entry name" value="Disease_R_plants"/>
</dbReference>
<evidence type="ECO:0000259" key="5">
    <source>
        <dbReference type="Pfam" id="PF00931"/>
    </source>
</evidence>
<evidence type="ECO:0000256" key="1">
    <source>
        <dbReference type="ARBA" id="ARBA00004496"/>
    </source>
</evidence>
<evidence type="ECO:0000256" key="4">
    <source>
        <dbReference type="ARBA" id="ARBA00022821"/>
    </source>
</evidence>
<dbReference type="EMBL" id="BQNB010012017">
    <property type="protein sequence ID" value="GJS98113.1"/>
    <property type="molecule type" value="Genomic_DNA"/>
</dbReference>
<dbReference type="InterPro" id="IPR058922">
    <property type="entry name" value="WHD_DRP"/>
</dbReference>
<comment type="caution">
    <text evidence="7">The sequence shown here is derived from an EMBL/GenBank/DDBJ whole genome shotgun (WGS) entry which is preliminary data.</text>
</comment>
<protein>
    <submittedName>
        <fullName evidence="7">Disease resistance protein</fullName>
    </submittedName>
</protein>
<keyword evidence="8" id="KW-1185">Reference proteome</keyword>
<evidence type="ECO:0000313" key="8">
    <source>
        <dbReference type="Proteomes" id="UP001151760"/>
    </source>
</evidence>
<dbReference type="Gene3D" id="3.80.10.10">
    <property type="entry name" value="Ribonuclease Inhibitor"/>
    <property type="match status" value="1"/>
</dbReference>
<evidence type="ECO:0000256" key="3">
    <source>
        <dbReference type="ARBA" id="ARBA00022741"/>
    </source>
</evidence>
<dbReference type="PANTHER" id="PTHR23155">
    <property type="entry name" value="DISEASE RESISTANCE PROTEIN RP"/>
    <property type="match status" value="1"/>
</dbReference>
<dbReference type="SUPFAM" id="SSF52058">
    <property type="entry name" value="L domain-like"/>
    <property type="match status" value="1"/>
</dbReference>
<feature type="domain" description="Disease resistance protein winged helix" evidence="6">
    <location>
        <begin position="302"/>
        <end position="348"/>
    </location>
</feature>
<feature type="domain" description="NB-ARC" evidence="5">
    <location>
        <begin position="161"/>
        <end position="300"/>
    </location>
</feature>
<dbReference type="PRINTS" id="PR00364">
    <property type="entry name" value="DISEASERSIST"/>
</dbReference>
<dbReference type="InterPro" id="IPR002182">
    <property type="entry name" value="NB-ARC"/>
</dbReference>
<sequence>MANIGLELLMENLKQLICYDSPSLMDNPFVRDKQPQFQLLYQEIESLRTFVMVDRDKRLARRLRDVVNEAEYIVDLFMTNAFIRNNTNMTTCGAINSYQSPNFDSVMEEIKSIKKEFMDKKMQSQTEILQPTVGTLPSRNITSAVLKEEIIVGLDDDLMVLLERLTGNQKQLEAISIVGMGGLGKTTLATKVFNDQFIVYHFHVRAWVTVSQAYTSKKDLLISLLTSIGKRAPEEIYKLKVGKISELLYKSLKGKRYLIVIDDLWSAKAWDDLKMYFPNDNTRSRILLTTRLSEIAVYANPHDGEKLLEEVAEDYLIELTDRSLLIVAKKGSNSGVKVCRIHDILRQLCLRKAAEENFFQQISKSGYLSSSKFIPGQQRRLFADSRALSGVLSEISSGHSTPHICLFLCFNKEWYFSLGVQRCFHPFLLLRVLDPLTIRTSILPLALELLIHLRHLALWYEVTKLPLSVCNLWNLQTLTHKENYSSFMKLPENIAKMVNLRQMWIGMIISIPDIHNPSTSFPNFSLLDHLETLKVIQPEVLQAESMLLKEYISFPLLNYAFEGPTWDTREAYNTTFPCLTKLVLLECYYLKGIPEEVGEIPILEMIDIDKRNHSLVKSTTKIREQHHTMGNYELKIHLHLELQLLVGMEIKPVPDGDPIPKPKLTGESPSWPGMIGGWTSVYGKEVDITLSNFSYPPMSGADGWENVEAPV</sequence>
<dbReference type="SUPFAM" id="SSF52540">
    <property type="entry name" value="P-loop containing nucleoside triphosphate hydrolases"/>
    <property type="match status" value="1"/>
</dbReference>
<evidence type="ECO:0000256" key="2">
    <source>
        <dbReference type="ARBA" id="ARBA00022490"/>
    </source>
</evidence>
<dbReference type="Pfam" id="PF23559">
    <property type="entry name" value="WHD_DRP"/>
    <property type="match status" value="1"/>
</dbReference>
<evidence type="ECO:0000259" key="6">
    <source>
        <dbReference type="Pfam" id="PF23559"/>
    </source>
</evidence>
<dbReference type="Proteomes" id="UP001151760">
    <property type="component" value="Unassembled WGS sequence"/>
</dbReference>
<dbReference type="Pfam" id="PF00931">
    <property type="entry name" value="NB-ARC"/>
    <property type="match status" value="1"/>
</dbReference>
<dbReference type="InterPro" id="IPR032675">
    <property type="entry name" value="LRR_dom_sf"/>
</dbReference>
<name>A0ABQ5A7V2_9ASTR</name>
<organism evidence="7 8">
    <name type="scientific">Tanacetum coccineum</name>
    <dbReference type="NCBI Taxonomy" id="301880"/>
    <lineage>
        <taxon>Eukaryota</taxon>
        <taxon>Viridiplantae</taxon>
        <taxon>Streptophyta</taxon>
        <taxon>Embryophyta</taxon>
        <taxon>Tracheophyta</taxon>
        <taxon>Spermatophyta</taxon>
        <taxon>Magnoliopsida</taxon>
        <taxon>eudicotyledons</taxon>
        <taxon>Gunneridae</taxon>
        <taxon>Pentapetalae</taxon>
        <taxon>asterids</taxon>
        <taxon>campanulids</taxon>
        <taxon>Asterales</taxon>
        <taxon>Asteraceae</taxon>
        <taxon>Asteroideae</taxon>
        <taxon>Anthemideae</taxon>
        <taxon>Anthemidinae</taxon>
        <taxon>Tanacetum</taxon>
    </lineage>
</organism>
<accession>A0ABQ5A7V2</accession>
<proteinExistence type="predicted"/>
<keyword evidence="4" id="KW-0611">Plant defense</keyword>
<dbReference type="Gene3D" id="3.40.50.300">
    <property type="entry name" value="P-loop containing nucleotide triphosphate hydrolases"/>
    <property type="match status" value="1"/>
</dbReference>
<dbReference type="PANTHER" id="PTHR23155:SF1152">
    <property type="entry name" value="AAA+ ATPASE DOMAIN-CONTAINING PROTEIN"/>
    <property type="match status" value="1"/>
</dbReference>
<gene>
    <name evidence="7" type="ORF">Tco_0819283</name>
</gene>
<reference evidence="7" key="2">
    <citation type="submission" date="2022-01" db="EMBL/GenBank/DDBJ databases">
        <authorList>
            <person name="Yamashiro T."/>
            <person name="Shiraishi A."/>
            <person name="Satake H."/>
            <person name="Nakayama K."/>
        </authorList>
    </citation>
    <scope>NUCLEOTIDE SEQUENCE</scope>
</reference>